<sequence>MDDAPEIYELTDPAALKALAHPRRQRILEHLAWYGAATSATLARALGLNTGATSYHLRELARHGFVEETHSDGAHGRERWWRPANRDIRFPARSEQDTSVRSVLDEMGRLAIARDMAAFQQAQEAQEAEDASSPWLDAFPYSRGLIRVTPGELKQFFEDYIALLNRYRRPAEEMPADARVVLTRFLAFPAPPKEPDEPD</sequence>
<dbReference type="InterPro" id="IPR051081">
    <property type="entry name" value="HTH_MetalResp_TranReg"/>
</dbReference>
<dbReference type="AlphaFoldDB" id="A0A7W7RNF4"/>
<dbReference type="InterPro" id="IPR036388">
    <property type="entry name" value="WH-like_DNA-bd_sf"/>
</dbReference>
<keyword evidence="3" id="KW-0804">Transcription</keyword>
<dbReference type="GO" id="GO:0003700">
    <property type="term" value="F:DNA-binding transcription factor activity"/>
    <property type="evidence" value="ECO:0007669"/>
    <property type="project" value="InterPro"/>
</dbReference>
<organism evidence="5 6">
    <name type="scientific">Lipingzhangella halophila</name>
    <dbReference type="NCBI Taxonomy" id="1783352"/>
    <lineage>
        <taxon>Bacteria</taxon>
        <taxon>Bacillati</taxon>
        <taxon>Actinomycetota</taxon>
        <taxon>Actinomycetes</taxon>
        <taxon>Streptosporangiales</taxon>
        <taxon>Nocardiopsidaceae</taxon>
        <taxon>Lipingzhangella</taxon>
    </lineage>
</organism>
<keyword evidence="2 5" id="KW-0238">DNA-binding</keyword>
<name>A0A7W7RNF4_9ACTN</name>
<gene>
    <name evidence="5" type="ORF">F4561_006090</name>
</gene>
<accession>A0A7W7RNF4</accession>
<protein>
    <submittedName>
        <fullName evidence="5">DNA-binding transcriptional ArsR family regulator</fullName>
    </submittedName>
</protein>
<comment type="caution">
    <text evidence="5">The sequence shown here is derived from an EMBL/GenBank/DDBJ whole genome shotgun (WGS) entry which is preliminary data.</text>
</comment>
<dbReference type="Gene3D" id="1.10.10.10">
    <property type="entry name" value="Winged helix-like DNA-binding domain superfamily/Winged helix DNA-binding domain"/>
    <property type="match status" value="1"/>
</dbReference>
<dbReference type="InterPro" id="IPR036390">
    <property type="entry name" value="WH_DNA-bd_sf"/>
</dbReference>
<dbReference type="Pfam" id="PF12840">
    <property type="entry name" value="HTH_20"/>
    <property type="match status" value="1"/>
</dbReference>
<dbReference type="GO" id="GO:0003677">
    <property type="term" value="F:DNA binding"/>
    <property type="evidence" value="ECO:0007669"/>
    <property type="project" value="UniProtKB-KW"/>
</dbReference>
<dbReference type="EMBL" id="JACHJT010000002">
    <property type="protein sequence ID" value="MBB4935196.1"/>
    <property type="molecule type" value="Genomic_DNA"/>
</dbReference>
<dbReference type="InterPro" id="IPR001845">
    <property type="entry name" value="HTH_ArsR_DNA-bd_dom"/>
</dbReference>
<keyword evidence="6" id="KW-1185">Reference proteome</keyword>
<reference evidence="5 6" key="1">
    <citation type="submission" date="2020-08" db="EMBL/GenBank/DDBJ databases">
        <title>Sequencing the genomes of 1000 actinobacteria strains.</title>
        <authorList>
            <person name="Klenk H.-P."/>
        </authorList>
    </citation>
    <scope>NUCLEOTIDE SEQUENCE [LARGE SCALE GENOMIC DNA]</scope>
    <source>
        <strain evidence="5 6">DSM 102030</strain>
    </source>
</reference>
<evidence type="ECO:0000256" key="1">
    <source>
        <dbReference type="ARBA" id="ARBA00023015"/>
    </source>
</evidence>
<dbReference type="InterPro" id="IPR011991">
    <property type="entry name" value="ArsR-like_HTH"/>
</dbReference>
<keyword evidence="1" id="KW-0805">Transcription regulation</keyword>
<dbReference type="PANTHER" id="PTHR33154:SF15">
    <property type="entry name" value="REGULATORY PROTEIN ARSR"/>
    <property type="match status" value="1"/>
</dbReference>
<evidence type="ECO:0000313" key="5">
    <source>
        <dbReference type="EMBL" id="MBB4935196.1"/>
    </source>
</evidence>
<feature type="domain" description="HTH arsR-type" evidence="4">
    <location>
        <begin position="14"/>
        <end position="97"/>
    </location>
</feature>
<dbReference type="Proteomes" id="UP000523007">
    <property type="component" value="Unassembled WGS sequence"/>
</dbReference>
<evidence type="ECO:0000313" key="6">
    <source>
        <dbReference type="Proteomes" id="UP000523007"/>
    </source>
</evidence>
<dbReference type="PANTHER" id="PTHR33154">
    <property type="entry name" value="TRANSCRIPTIONAL REGULATOR, ARSR FAMILY"/>
    <property type="match status" value="1"/>
</dbReference>
<evidence type="ECO:0000256" key="3">
    <source>
        <dbReference type="ARBA" id="ARBA00023163"/>
    </source>
</evidence>
<dbReference type="SUPFAM" id="SSF46785">
    <property type="entry name" value="Winged helix' DNA-binding domain"/>
    <property type="match status" value="1"/>
</dbReference>
<dbReference type="SMART" id="SM00418">
    <property type="entry name" value="HTH_ARSR"/>
    <property type="match status" value="1"/>
</dbReference>
<dbReference type="RefSeq" id="WP_184584957.1">
    <property type="nucleotide sequence ID" value="NZ_JACHJT010000002.1"/>
</dbReference>
<evidence type="ECO:0000256" key="2">
    <source>
        <dbReference type="ARBA" id="ARBA00023125"/>
    </source>
</evidence>
<dbReference type="CDD" id="cd00090">
    <property type="entry name" value="HTH_ARSR"/>
    <property type="match status" value="1"/>
</dbReference>
<proteinExistence type="predicted"/>
<evidence type="ECO:0000259" key="4">
    <source>
        <dbReference type="SMART" id="SM00418"/>
    </source>
</evidence>